<accession>A0A286GWE9</accession>
<name>A0A286GWE9_9BACT</name>
<dbReference type="SUPFAM" id="SSF48452">
    <property type="entry name" value="TPR-like"/>
    <property type="match status" value="1"/>
</dbReference>
<reference evidence="2" key="1">
    <citation type="submission" date="2017-09" db="EMBL/GenBank/DDBJ databases">
        <authorList>
            <person name="Varghese N."/>
            <person name="Submissions S."/>
        </authorList>
    </citation>
    <scope>NUCLEOTIDE SEQUENCE [LARGE SCALE GENOMIC DNA]</scope>
    <source>
        <strain evidence="2">DSM 29961</strain>
    </source>
</reference>
<sequence>NEKTNGFDNFVGHVNLSSNQALQEKHLLLPIPRQELLNNPNLKTQNPGYPGV</sequence>
<dbReference type="InterPro" id="IPR011990">
    <property type="entry name" value="TPR-like_helical_dom_sf"/>
</dbReference>
<organism evidence="1 2">
    <name type="scientific">Spirosoma fluviale</name>
    <dbReference type="NCBI Taxonomy" id="1597977"/>
    <lineage>
        <taxon>Bacteria</taxon>
        <taxon>Pseudomonadati</taxon>
        <taxon>Bacteroidota</taxon>
        <taxon>Cytophagia</taxon>
        <taxon>Cytophagales</taxon>
        <taxon>Cytophagaceae</taxon>
        <taxon>Spirosoma</taxon>
    </lineage>
</organism>
<dbReference type="Proteomes" id="UP000219452">
    <property type="component" value="Unassembled WGS sequence"/>
</dbReference>
<keyword evidence="2" id="KW-1185">Reference proteome</keyword>
<dbReference type="Gene3D" id="1.25.40.390">
    <property type="match status" value="1"/>
</dbReference>
<feature type="non-terminal residue" evidence="1">
    <location>
        <position position="1"/>
    </location>
</feature>
<dbReference type="OrthoDB" id="636214at2"/>
<dbReference type="EMBL" id="OCNH01000013">
    <property type="protein sequence ID" value="SOD99831.1"/>
    <property type="molecule type" value="Genomic_DNA"/>
</dbReference>
<proteinExistence type="predicted"/>
<evidence type="ECO:0000313" key="2">
    <source>
        <dbReference type="Proteomes" id="UP000219452"/>
    </source>
</evidence>
<dbReference type="AlphaFoldDB" id="A0A286GWE9"/>
<gene>
    <name evidence="1" type="ORF">SAMN06269250_0191</name>
</gene>
<evidence type="ECO:0000313" key="1">
    <source>
        <dbReference type="EMBL" id="SOD99831.1"/>
    </source>
</evidence>
<protein>
    <submittedName>
        <fullName evidence="1">SusD family protein</fullName>
    </submittedName>
</protein>